<organism evidence="2 3">
    <name type="scientific">Desulfonema magnum</name>
    <dbReference type="NCBI Taxonomy" id="45655"/>
    <lineage>
        <taxon>Bacteria</taxon>
        <taxon>Pseudomonadati</taxon>
        <taxon>Thermodesulfobacteriota</taxon>
        <taxon>Desulfobacteria</taxon>
        <taxon>Desulfobacterales</taxon>
        <taxon>Desulfococcaceae</taxon>
        <taxon>Desulfonema</taxon>
    </lineage>
</organism>
<name>A0A975BUW6_9BACT</name>
<keyword evidence="3" id="KW-1185">Reference proteome</keyword>
<dbReference type="KEGG" id="dmm:dnm_082870"/>
<dbReference type="RefSeq" id="WP_207679667.1">
    <property type="nucleotide sequence ID" value="NZ_CP061800.1"/>
</dbReference>
<sequence length="114" mass="12321">MEKVAVVGCGAYMDSGYGCPGEWRCLKAAALGEGKFEEPSQVVIFVKCECPGRALVPTMGMSMKLSEIKPDKIYLSSCLVNAKPGCPYSNADEMAQILEKNTGIKVIQGTHDYH</sequence>
<protein>
    <submittedName>
        <fullName evidence="2">CGGC domain-containing protein</fullName>
    </submittedName>
</protein>
<evidence type="ECO:0000313" key="3">
    <source>
        <dbReference type="Proteomes" id="UP000663722"/>
    </source>
</evidence>
<gene>
    <name evidence="2" type="ORF">dnm_082870</name>
</gene>
<accession>A0A975BUW6</accession>
<dbReference type="Proteomes" id="UP000663722">
    <property type="component" value="Chromosome"/>
</dbReference>
<evidence type="ECO:0000259" key="1">
    <source>
        <dbReference type="SMART" id="SM01078"/>
    </source>
</evidence>
<dbReference type="AlphaFoldDB" id="A0A975BUW6"/>
<dbReference type="SMART" id="SM01078">
    <property type="entry name" value="CGGC"/>
    <property type="match status" value="1"/>
</dbReference>
<dbReference type="Pfam" id="PF08821">
    <property type="entry name" value="CGGC"/>
    <property type="match status" value="1"/>
</dbReference>
<proteinExistence type="predicted"/>
<feature type="domain" description="CGGC" evidence="1">
    <location>
        <begin position="3"/>
        <end position="111"/>
    </location>
</feature>
<dbReference type="InterPro" id="IPR014925">
    <property type="entry name" value="CGGC_dom"/>
</dbReference>
<reference evidence="2" key="1">
    <citation type="journal article" date="2021" name="Microb. Physiol.">
        <title>Proteogenomic Insights into the Physiology of Marine, Sulfate-Reducing, Filamentous Desulfonema limicola and Desulfonema magnum.</title>
        <authorList>
            <person name="Schnaars V."/>
            <person name="Wohlbrand L."/>
            <person name="Scheve S."/>
            <person name="Hinrichs C."/>
            <person name="Reinhardt R."/>
            <person name="Rabus R."/>
        </authorList>
    </citation>
    <scope>NUCLEOTIDE SEQUENCE</scope>
    <source>
        <strain evidence="2">4be13</strain>
    </source>
</reference>
<dbReference type="EMBL" id="CP061800">
    <property type="protein sequence ID" value="QTA92211.1"/>
    <property type="molecule type" value="Genomic_DNA"/>
</dbReference>
<evidence type="ECO:0000313" key="2">
    <source>
        <dbReference type="EMBL" id="QTA92211.1"/>
    </source>
</evidence>